<accession>A0ACC4CLT6</accession>
<dbReference type="EMBL" id="RCHU02000003">
    <property type="protein sequence ID" value="KAL3598810.1"/>
    <property type="molecule type" value="Genomic_DNA"/>
</dbReference>
<protein>
    <submittedName>
        <fullName evidence="1">Uncharacterized protein</fullName>
    </submittedName>
</protein>
<sequence length="90" mass="10212">MFFCDYPLFLTKLESIEHVDEVMAFAINKGMVKLGGHLLQFGYLPCHVASRWWMVEDEVLGCGLEEIWSHYIAPNLVSECTFMPAGGRGK</sequence>
<gene>
    <name evidence="1" type="ORF">D5086_006728</name>
</gene>
<keyword evidence="2" id="KW-1185">Reference proteome</keyword>
<proteinExistence type="predicted"/>
<comment type="caution">
    <text evidence="1">The sequence shown here is derived from an EMBL/GenBank/DDBJ whole genome shotgun (WGS) entry which is preliminary data.</text>
</comment>
<evidence type="ECO:0000313" key="2">
    <source>
        <dbReference type="Proteomes" id="UP000309997"/>
    </source>
</evidence>
<dbReference type="Proteomes" id="UP000309997">
    <property type="component" value="Unassembled WGS sequence"/>
</dbReference>
<evidence type="ECO:0000313" key="1">
    <source>
        <dbReference type="EMBL" id="KAL3598810.1"/>
    </source>
</evidence>
<organism evidence="1 2">
    <name type="scientific">Populus alba</name>
    <name type="common">White poplar</name>
    <dbReference type="NCBI Taxonomy" id="43335"/>
    <lineage>
        <taxon>Eukaryota</taxon>
        <taxon>Viridiplantae</taxon>
        <taxon>Streptophyta</taxon>
        <taxon>Embryophyta</taxon>
        <taxon>Tracheophyta</taxon>
        <taxon>Spermatophyta</taxon>
        <taxon>Magnoliopsida</taxon>
        <taxon>eudicotyledons</taxon>
        <taxon>Gunneridae</taxon>
        <taxon>Pentapetalae</taxon>
        <taxon>rosids</taxon>
        <taxon>fabids</taxon>
        <taxon>Malpighiales</taxon>
        <taxon>Salicaceae</taxon>
        <taxon>Saliceae</taxon>
        <taxon>Populus</taxon>
    </lineage>
</organism>
<reference evidence="1 2" key="1">
    <citation type="journal article" date="2024" name="Plant Biotechnol. J.">
        <title>Genome and CRISPR/Cas9 system of a widespread forest tree (Populus alba) in the world.</title>
        <authorList>
            <person name="Liu Y.J."/>
            <person name="Jiang P.F."/>
            <person name="Han X.M."/>
            <person name="Li X.Y."/>
            <person name="Wang H.M."/>
            <person name="Wang Y.J."/>
            <person name="Wang X.X."/>
            <person name="Zeng Q.Y."/>
        </authorList>
    </citation>
    <scope>NUCLEOTIDE SEQUENCE [LARGE SCALE GENOMIC DNA]</scope>
    <source>
        <strain evidence="2">cv. PAL-ZL1</strain>
    </source>
</reference>
<name>A0ACC4CLT6_POPAL</name>